<dbReference type="EMBL" id="JAEKLZ010000166">
    <property type="protein sequence ID" value="MBW8725296.1"/>
    <property type="molecule type" value="Genomic_DNA"/>
</dbReference>
<dbReference type="PANTHER" id="PTHR44196">
    <property type="entry name" value="DEHYDROGENASE/REDUCTASE SDR FAMILY MEMBER 7B"/>
    <property type="match status" value="1"/>
</dbReference>
<comment type="caution">
    <text evidence="3">The sequence shown here is derived from an EMBL/GenBank/DDBJ whole genome shotgun (WGS) entry which is preliminary data.</text>
</comment>
<accession>A0A952FN50</accession>
<proteinExistence type="inferred from homology"/>
<evidence type="ECO:0000256" key="2">
    <source>
        <dbReference type="ARBA" id="ARBA00023002"/>
    </source>
</evidence>
<dbReference type="Gene3D" id="3.40.50.720">
    <property type="entry name" value="NAD(P)-binding Rossmann-like Domain"/>
    <property type="match status" value="1"/>
</dbReference>
<reference evidence="3" key="1">
    <citation type="submission" date="2020-06" db="EMBL/GenBank/DDBJ databases">
        <title>Stable isotope informed genome-resolved metagenomics uncovers potential trophic interactions in rhizosphere soil.</title>
        <authorList>
            <person name="Starr E.P."/>
            <person name="Shi S."/>
            <person name="Blazewicz S.J."/>
            <person name="Koch B.J."/>
            <person name="Probst A.J."/>
            <person name="Hungate B.A."/>
            <person name="Pett-Ridge J."/>
            <person name="Firestone M.K."/>
            <person name="Banfield J.F."/>
        </authorList>
    </citation>
    <scope>NUCLEOTIDE SEQUENCE</scope>
    <source>
        <strain evidence="3">YM_69_17</strain>
    </source>
</reference>
<protein>
    <submittedName>
        <fullName evidence="3">SDR family NAD(P)-dependent oxidoreductase</fullName>
    </submittedName>
</protein>
<evidence type="ECO:0000313" key="4">
    <source>
        <dbReference type="Proteomes" id="UP000700706"/>
    </source>
</evidence>
<dbReference type="AlphaFoldDB" id="A0A952FN50"/>
<sequence length="263" mass="27793">MTSPATAVVVTGASHGLGAALALHYAAPGVALALIGRNSARLEGVAATCRQRGAVVEVAVIDVRDGARLGDFLRGFDARHPVAVVIANAGVESSLAPGRASEPEDLVTAQLRINLEGAIATVSPLIEPMRARRAGRIVLISSLAALMPLADQPAYSASKAGLMAWGEALLAWLRPDGIRVTIVCPGYIATGMSDRYRGSRPFQWSAERAARHIAAGTARGRAMVAFPWPLVWLIRLGRLAPRPLRAAFIDRFLRFEIDAPAAL</sequence>
<name>A0A952FN50_9PROT</name>
<dbReference type="Pfam" id="PF00106">
    <property type="entry name" value="adh_short"/>
    <property type="match status" value="1"/>
</dbReference>
<evidence type="ECO:0000256" key="1">
    <source>
        <dbReference type="ARBA" id="ARBA00006484"/>
    </source>
</evidence>
<dbReference type="GO" id="GO:0016020">
    <property type="term" value="C:membrane"/>
    <property type="evidence" value="ECO:0007669"/>
    <property type="project" value="TreeGrafter"/>
</dbReference>
<dbReference type="PANTHER" id="PTHR44196:SF1">
    <property type="entry name" value="DEHYDROGENASE_REDUCTASE SDR FAMILY MEMBER 7B"/>
    <property type="match status" value="1"/>
</dbReference>
<organism evidence="3 4">
    <name type="scientific">Inquilinus limosus</name>
    <dbReference type="NCBI Taxonomy" id="171674"/>
    <lineage>
        <taxon>Bacteria</taxon>
        <taxon>Pseudomonadati</taxon>
        <taxon>Pseudomonadota</taxon>
        <taxon>Alphaproteobacteria</taxon>
        <taxon>Rhodospirillales</taxon>
        <taxon>Rhodospirillaceae</taxon>
        <taxon>Inquilinus</taxon>
    </lineage>
</organism>
<dbReference type="PRINTS" id="PR00081">
    <property type="entry name" value="GDHRDH"/>
</dbReference>
<keyword evidence="2" id="KW-0560">Oxidoreductase</keyword>
<dbReference type="GO" id="GO:0016491">
    <property type="term" value="F:oxidoreductase activity"/>
    <property type="evidence" value="ECO:0007669"/>
    <property type="project" value="UniProtKB-KW"/>
</dbReference>
<dbReference type="InterPro" id="IPR036291">
    <property type="entry name" value="NAD(P)-bd_dom_sf"/>
</dbReference>
<dbReference type="Proteomes" id="UP000700706">
    <property type="component" value="Unassembled WGS sequence"/>
</dbReference>
<comment type="similarity">
    <text evidence="1">Belongs to the short-chain dehydrogenases/reductases (SDR) family.</text>
</comment>
<dbReference type="SUPFAM" id="SSF51735">
    <property type="entry name" value="NAD(P)-binding Rossmann-fold domains"/>
    <property type="match status" value="1"/>
</dbReference>
<gene>
    <name evidence="3" type="ORF">JF625_09110</name>
</gene>
<dbReference type="InterPro" id="IPR002347">
    <property type="entry name" value="SDR_fam"/>
</dbReference>
<evidence type="ECO:0000313" key="3">
    <source>
        <dbReference type="EMBL" id="MBW8725296.1"/>
    </source>
</evidence>